<evidence type="ECO:0000256" key="16">
    <source>
        <dbReference type="ARBA" id="ARBA00029806"/>
    </source>
</evidence>
<dbReference type="InterPro" id="IPR036412">
    <property type="entry name" value="HAD-like_sf"/>
</dbReference>
<sequence length="851" mass="94386">MTNKTQSKYEFQVPQYWNKSPEELLRDFTTDLQGISTEEAEKRAAIYGQNTITKKKDSSALLLFLSQFKSPITLILIAAAILSFLLQDHTDALIILFIVLVSSGLGFWQEYVASNAVAQLLKLVRINVTVTREGKEVSVSTESIVPGDIVILTAGDIIPADCIIVSSQDLFVDEAAFTGESYPVEKQTGLLPVDTPLSKRINMLYMGSHVISGKASVLVVSTGMTTEFGKISDRLQHNAPETEFEKGIKKFGYMLMQITLVLILIIFALNVLLHKPILDSFLFSLALAVGLTPQLLPVIIIVNLSSGARRMAEQQVIVKRLSAIENFGSMNILCSDKTGTITQGKVKLYKVFGYDEQENPKIKEYAFLNAFLQKGFKNPIDEAIIEAYGTDNITLPQLVDEIPYDFIRKRLSIVIDQEDRTTLITKGAFQEILAVCTQVQTNIDKTEVLTEENKSKLVTLFEQYSRSGYRTLGLSYKFIDKSSKLKEEETKMIFLGFVTFYDPPKESAISSIRNLNKLGVKLKIITGDNALVAESLAIQVGIQNPVVVTGASLREKSSEAISAKVLQADIFAEIEPNQKEQIILALKKSKHVVGFMGDGINDAAALHAADVGISVDTAVDVAKEAADLVLMDQDLHVLANGIKEGRRTFANTMKYIFMATSANFGNMFSMAGASLLLPFLPLLPKQILLTNLLTDVPETTIATDNVDEEYIAIPHRIDISFIKRFMLIFGLLSSIFDYCTFGVLILLLNANEQQFQTGWFLESVVSASLIVLVMRTRLSVFQSRPGSALLIANLLVILFVLIMPITPLGSLFGFVQLPLTFYFYMAFIVVVYVLTADYIKGWFYRKMAPGY</sequence>
<dbReference type="Pfam" id="PF00690">
    <property type="entry name" value="Cation_ATPase_N"/>
    <property type="match status" value="1"/>
</dbReference>
<feature type="transmembrane region" description="Helical" evidence="18">
    <location>
        <begin position="281"/>
        <end position="304"/>
    </location>
</feature>
<evidence type="ECO:0000256" key="5">
    <source>
        <dbReference type="ARBA" id="ARBA00013555"/>
    </source>
</evidence>
<evidence type="ECO:0000256" key="18">
    <source>
        <dbReference type="SAM" id="Phobius"/>
    </source>
</evidence>
<proteinExistence type="inferred from homology"/>
<keyword evidence="10" id="KW-0547">Nucleotide-binding</keyword>
<dbReference type="InterPro" id="IPR006415">
    <property type="entry name" value="P-type_ATPase_IIIB"/>
</dbReference>
<evidence type="ECO:0000256" key="7">
    <source>
        <dbReference type="ARBA" id="ARBA00022519"/>
    </source>
</evidence>
<gene>
    <name evidence="20" type="primary">mgtB</name>
    <name evidence="20" type="ORF">NCTC11388_02857</name>
</gene>
<dbReference type="InterPro" id="IPR018303">
    <property type="entry name" value="ATPase_P-typ_P_site"/>
</dbReference>
<reference evidence="20 21" key="1">
    <citation type="submission" date="2018-06" db="EMBL/GenBank/DDBJ databases">
        <authorList>
            <consortium name="Pathogen Informatics"/>
            <person name="Doyle S."/>
        </authorList>
    </citation>
    <scope>NUCLEOTIDE SEQUENCE [LARGE SCALE GENOMIC DNA]</scope>
    <source>
        <strain evidence="20 21">NCTC11388</strain>
    </source>
</reference>
<dbReference type="Gene3D" id="1.20.1110.10">
    <property type="entry name" value="Calcium-transporting ATPase, transmembrane domain"/>
    <property type="match status" value="1"/>
</dbReference>
<dbReference type="RefSeq" id="WP_115170598.1">
    <property type="nucleotide sequence ID" value="NZ_UGYW01000002.1"/>
</dbReference>
<comment type="catalytic activity">
    <reaction evidence="17">
        <text>Mg(2+)(out) + ATP + H2O = Mg(2+)(in) + ADP + phosphate + H(+)</text>
        <dbReference type="Rhea" id="RHEA:10260"/>
        <dbReference type="ChEBI" id="CHEBI:15377"/>
        <dbReference type="ChEBI" id="CHEBI:15378"/>
        <dbReference type="ChEBI" id="CHEBI:18420"/>
        <dbReference type="ChEBI" id="CHEBI:30616"/>
        <dbReference type="ChEBI" id="CHEBI:43474"/>
        <dbReference type="ChEBI" id="CHEBI:456216"/>
        <dbReference type="EC" id="7.2.2.14"/>
    </reaction>
</comment>
<dbReference type="Gene3D" id="3.40.1110.10">
    <property type="entry name" value="Calcium-transporting ATPase, cytoplasmic domain N"/>
    <property type="match status" value="1"/>
</dbReference>
<dbReference type="GO" id="GO:0005524">
    <property type="term" value="F:ATP binding"/>
    <property type="evidence" value="ECO:0007669"/>
    <property type="project" value="UniProtKB-KW"/>
</dbReference>
<dbReference type="InterPro" id="IPR006068">
    <property type="entry name" value="ATPase_P-typ_cation-transptr_C"/>
</dbReference>
<evidence type="ECO:0000259" key="19">
    <source>
        <dbReference type="SMART" id="SM00831"/>
    </source>
</evidence>
<dbReference type="InterPro" id="IPR001757">
    <property type="entry name" value="P_typ_ATPase"/>
</dbReference>
<keyword evidence="7" id="KW-0997">Cell inner membrane</keyword>
<dbReference type="SMART" id="SM00831">
    <property type="entry name" value="Cation_ATPase_N"/>
    <property type="match status" value="1"/>
</dbReference>
<evidence type="ECO:0000313" key="20">
    <source>
        <dbReference type="EMBL" id="SUJ19236.1"/>
    </source>
</evidence>
<dbReference type="GO" id="GO:0015444">
    <property type="term" value="F:P-type magnesium transporter activity"/>
    <property type="evidence" value="ECO:0007669"/>
    <property type="project" value="UniProtKB-EC"/>
</dbReference>
<feature type="transmembrane region" description="Helical" evidence="18">
    <location>
        <begin position="61"/>
        <end position="86"/>
    </location>
</feature>
<dbReference type="Gene3D" id="3.40.50.1000">
    <property type="entry name" value="HAD superfamily/HAD-like"/>
    <property type="match status" value="1"/>
</dbReference>
<dbReference type="AlphaFoldDB" id="A0A380CGQ5"/>
<keyword evidence="11" id="KW-0067">ATP-binding</keyword>
<dbReference type="GO" id="GO:0005886">
    <property type="term" value="C:plasma membrane"/>
    <property type="evidence" value="ECO:0007669"/>
    <property type="project" value="UniProtKB-SubCell"/>
</dbReference>
<keyword evidence="6" id="KW-1003">Cell membrane</keyword>
<keyword evidence="20" id="KW-0378">Hydrolase</keyword>
<dbReference type="InterPro" id="IPR004014">
    <property type="entry name" value="ATPase_P-typ_cation-transptr_N"/>
</dbReference>
<dbReference type="InterPro" id="IPR023214">
    <property type="entry name" value="HAD_sf"/>
</dbReference>
<feature type="domain" description="Cation-transporting P-type ATPase N-terminal" evidence="19">
    <location>
        <begin position="15"/>
        <end position="88"/>
    </location>
</feature>
<dbReference type="InterPro" id="IPR023298">
    <property type="entry name" value="ATPase_P-typ_TM_dom_sf"/>
</dbReference>
<evidence type="ECO:0000256" key="11">
    <source>
        <dbReference type="ARBA" id="ARBA00022840"/>
    </source>
</evidence>
<evidence type="ECO:0000313" key="21">
    <source>
        <dbReference type="Proteomes" id="UP000254893"/>
    </source>
</evidence>
<evidence type="ECO:0000256" key="2">
    <source>
        <dbReference type="ARBA" id="ARBA00004429"/>
    </source>
</evidence>
<dbReference type="PANTHER" id="PTHR42861">
    <property type="entry name" value="CALCIUM-TRANSPORTING ATPASE"/>
    <property type="match status" value="1"/>
</dbReference>
<dbReference type="SUPFAM" id="SSF81653">
    <property type="entry name" value="Calcium ATPase, transduction domain A"/>
    <property type="match status" value="1"/>
</dbReference>
<keyword evidence="15 18" id="KW-0472">Membrane</keyword>
<evidence type="ECO:0000256" key="1">
    <source>
        <dbReference type="ARBA" id="ARBA00003954"/>
    </source>
</evidence>
<dbReference type="Pfam" id="PF13246">
    <property type="entry name" value="Cation_ATPase"/>
    <property type="match status" value="1"/>
</dbReference>
<evidence type="ECO:0000256" key="8">
    <source>
        <dbReference type="ARBA" id="ARBA00022553"/>
    </source>
</evidence>
<feature type="transmembrane region" description="Helical" evidence="18">
    <location>
        <begin position="92"/>
        <end position="113"/>
    </location>
</feature>
<protein>
    <recommendedName>
        <fullName evidence="5">Magnesium-transporting ATPase, P-type 1</fullName>
        <ecNumber evidence="4">7.2.2.14</ecNumber>
    </recommendedName>
    <alternativeName>
        <fullName evidence="16">Mg(2+) transport ATPase, P-type 1</fullName>
    </alternativeName>
</protein>
<comment type="subcellular location">
    <subcellularLocation>
        <location evidence="2">Cell inner membrane</location>
        <topology evidence="2">Multi-pass membrane protein</topology>
    </subcellularLocation>
</comment>
<dbReference type="SFLD" id="SFLDF00027">
    <property type="entry name" value="p-type_atpase"/>
    <property type="match status" value="1"/>
</dbReference>
<comment type="function">
    <text evidence="1">Mediates magnesium influx to the cytosol.</text>
</comment>
<organism evidence="20 21">
    <name type="scientific">Sphingobacterium spiritivorum</name>
    <name type="common">Flavobacterium spiritivorum</name>
    <dbReference type="NCBI Taxonomy" id="258"/>
    <lineage>
        <taxon>Bacteria</taxon>
        <taxon>Pseudomonadati</taxon>
        <taxon>Bacteroidota</taxon>
        <taxon>Sphingobacteriia</taxon>
        <taxon>Sphingobacteriales</taxon>
        <taxon>Sphingobacteriaceae</taxon>
        <taxon>Sphingobacterium</taxon>
    </lineage>
</organism>
<dbReference type="SFLD" id="SFLDS00003">
    <property type="entry name" value="Haloacid_Dehalogenase"/>
    <property type="match status" value="1"/>
</dbReference>
<dbReference type="InterPro" id="IPR044492">
    <property type="entry name" value="P_typ_ATPase_HD_dom"/>
</dbReference>
<dbReference type="GO" id="GO:0016887">
    <property type="term" value="F:ATP hydrolysis activity"/>
    <property type="evidence" value="ECO:0007669"/>
    <property type="project" value="InterPro"/>
</dbReference>
<dbReference type="EC" id="7.2.2.14" evidence="4"/>
<name>A0A380CGQ5_SPHSI</name>
<dbReference type="SUPFAM" id="SSF81665">
    <property type="entry name" value="Calcium ATPase, transmembrane domain M"/>
    <property type="match status" value="1"/>
</dbReference>
<evidence type="ECO:0000256" key="4">
    <source>
        <dbReference type="ARBA" id="ARBA00012786"/>
    </source>
</evidence>
<evidence type="ECO:0000256" key="9">
    <source>
        <dbReference type="ARBA" id="ARBA00022692"/>
    </source>
</evidence>
<dbReference type="InterPro" id="IPR008250">
    <property type="entry name" value="ATPase_P-typ_transduc_dom_A_sf"/>
</dbReference>
<keyword evidence="12" id="KW-0460">Magnesium</keyword>
<dbReference type="PRINTS" id="PR01836">
    <property type="entry name" value="MGATPASE"/>
</dbReference>
<dbReference type="SUPFAM" id="SSF56784">
    <property type="entry name" value="HAD-like"/>
    <property type="match status" value="1"/>
</dbReference>
<evidence type="ECO:0000256" key="15">
    <source>
        <dbReference type="ARBA" id="ARBA00023136"/>
    </source>
</evidence>
<evidence type="ECO:0000256" key="14">
    <source>
        <dbReference type="ARBA" id="ARBA00022989"/>
    </source>
</evidence>
<dbReference type="NCBIfam" id="TIGR01524">
    <property type="entry name" value="ATPase-IIIB_Mg"/>
    <property type="match status" value="1"/>
</dbReference>
<dbReference type="Gene3D" id="2.70.150.10">
    <property type="entry name" value="Calcium-transporting ATPase, cytoplasmic transduction domain A"/>
    <property type="match status" value="1"/>
</dbReference>
<evidence type="ECO:0000256" key="3">
    <source>
        <dbReference type="ARBA" id="ARBA00008746"/>
    </source>
</evidence>
<dbReference type="Proteomes" id="UP000254893">
    <property type="component" value="Unassembled WGS sequence"/>
</dbReference>
<evidence type="ECO:0000256" key="17">
    <source>
        <dbReference type="ARBA" id="ARBA00047295"/>
    </source>
</evidence>
<accession>A0A380CGQ5</accession>
<feature type="transmembrane region" description="Helical" evidence="18">
    <location>
        <begin position="821"/>
        <end position="839"/>
    </location>
</feature>
<dbReference type="NCBIfam" id="TIGR01494">
    <property type="entry name" value="ATPase_P-type"/>
    <property type="match status" value="2"/>
</dbReference>
<feature type="transmembrane region" description="Helical" evidence="18">
    <location>
        <begin position="725"/>
        <end position="747"/>
    </location>
</feature>
<evidence type="ECO:0000256" key="12">
    <source>
        <dbReference type="ARBA" id="ARBA00022842"/>
    </source>
</evidence>
<dbReference type="EMBL" id="UGYW01000002">
    <property type="protein sequence ID" value="SUJ19236.1"/>
    <property type="molecule type" value="Genomic_DNA"/>
</dbReference>
<keyword evidence="9 18" id="KW-0812">Transmembrane</keyword>
<keyword evidence="14 18" id="KW-1133">Transmembrane helix</keyword>
<dbReference type="Pfam" id="PF00689">
    <property type="entry name" value="Cation_ATPase_C"/>
    <property type="match status" value="1"/>
</dbReference>
<keyword evidence="13" id="KW-1278">Translocase</keyword>
<feature type="transmembrane region" description="Helical" evidence="18">
    <location>
        <begin position="251"/>
        <end position="269"/>
    </location>
</feature>
<evidence type="ECO:0000256" key="6">
    <source>
        <dbReference type="ARBA" id="ARBA00022475"/>
    </source>
</evidence>
<dbReference type="InterPro" id="IPR059000">
    <property type="entry name" value="ATPase_P-type_domA"/>
</dbReference>
<feature type="transmembrane region" description="Helical" evidence="18">
    <location>
        <begin position="759"/>
        <end position="778"/>
    </location>
</feature>
<dbReference type="SFLD" id="SFLDG00002">
    <property type="entry name" value="C1.7:_P-type_atpase_like"/>
    <property type="match status" value="1"/>
</dbReference>
<dbReference type="Pfam" id="PF00122">
    <property type="entry name" value="E1-E2_ATPase"/>
    <property type="match status" value="1"/>
</dbReference>
<comment type="similarity">
    <text evidence="3">Belongs to the cation transport ATPase (P-type) (TC 3.A.3) family. Type IIIB subfamily.</text>
</comment>
<keyword evidence="8" id="KW-0597">Phosphoprotein</keyword>
<dbReference type="InterPro" id="IPR023299">
    <property type="entry name" value="ATPase_P-typ_cyto_dom_N"/>
</dbReference>
<evidence type="ECO:0000256" key="13">
    <source>
        <dbReference type="ARBA" id="ARBA00022967"/>
    </source>
</evidence>
<feature type="transmembrane region" description="Helical" evidence="18">
    <location>
        <begin position="790"/>
        <end position="815"/>
    </location>
</feature>
<dbReference type="PROSITE" id="PS00154">
    <property type="entry name" value="ATPASE_E1_E2"/>
    <property type="match status" value="1"/>
</dbReference>
<evidence type="ECO:0000256" key="10">
    <source>
        <dbReference type="ARBA" id="ARBA00022741"/>
    </source>
</evidence>